<reference evidence="2" key="2">
    <citation type="submission" date="2018-04" db="EMBL/GenBank/DDBJ databases">
        <title>OnivRS2 (Oryza nivara Reference Sequence Version 2).</title>
        <authorList>
            <person name="Zhang J."/>
            <person name="Kudrna D."/>
            <person name="Lee S."/>
            <person name="Talag J."/>
            <person name="Rajasekar S."/>
            <person name="Welchert J."/>
            <person name="Hsing Y.-I."/>
            <person name="Wing R.A."/>
        </authorList>
    </citation>
    <scope>NUCLEOTIDE SEQUENCE [LARGE SCALE GENOMIC DNA]</scope>
    <source>
        <strain evidence="2">SL10</strain>
    </source>
</reference>
<sequence>MALPHHSSPRSSRPISHRRSELAVEAKGRVVSNKASGGSPVKKMSSAPSPAPVSFKKGDEVRIRTPVGRLGTTTLRLVMWLGAVVVSDADADDGHLEVIYNGNFPRDDPFRTVRVAVKDVKLPAPRPAPTLTPANMAAPRPTTAVKSLPRLKMFVLEKEQLRAKSKALLAPDCPSRILDQLITAKLIADLNSDTDFNSNSDSAGYKSMRGRLPSHSPAIPSANPRTPSSALVVNGASPPLDELAVEAKGRVVSKKPSGSGSPINKMSSFKKGDEVRVRTSLGRLGTTALRLVMWLGAVVVSDADADDGHLEVIYNGNIPRDDPFQTVHVAVKDVKLPARRPAPTPANMAAPRPNKAGKSLPRLKMFMLEKELLRANPEALLASTDFNSNSVSDLLPSPISTRTPLRLPINPSAPPLTVSAFTTIPSTHPRSSASSSSMALPRRSSPRSSRPIIHRAVDAKGRVVSKKPSAGSPVKKMSSAPSTATPVSFKKGDEVRVRTPVGRLGTTALRLVMWLGAVVVSDSDADDGHLEVIYNGNFPRDDPFRTVRVAVKDVKLPAPRPAPTPANMAAPRPTTAGKNLPRLKMFVLEKEQLRAKSEALFAS</sequence>
<dbReference type="AlphaFoldDB" id="A0A0E0I1C8"/>
<evidence type="ECO:0000313" key="2">
    <source>
        <dbReference type="EnsemblPlants" id="ONIVA07G14360.1"/>
    </source>
</evidence>
<dbReference type="eggNOG" id="ENOG502R4AJ">
    <property type="taxonomic scope" value="Eukaryota"/>
</dbReference>
<dbReference type="InterPro" id="IPR021470">
    <property type="entry name" value="DUF3123"/>
</dbReference>
<dbReference type="EnsemblPlants" id="ONIVA07G14360.1">
    <property type="protein sequence ID" value="ONIVA07G14360.1"/>
    <property type="gene ID" value="ONIVA07G14360"/>
</dbReference>
<dbReference type="STRING" id="4536.A0A0E0I1C8"/>
<dbReference type="OMA" id="KMPFKRG"/>
<feature type="region of interest" description="Disordered" evidence="1">
    <location>
        <begin position="418"/>
        <end position="487"/>
    </location>
</feature>
<dbReference type="HOGENOM" id="CLU_535739_0_0_1"/>
<dbReference type="Gramene" id="ONIVA07G14360.1">
    <property type="protein sequence ID" value="ONIVA07G14360.1"/>
    <property type="gene ID" value="ONIVA07G14360"/>
</dbReference>
<dbReference type="Pfam" id="PF11321">
    <property type="entry name" value="DUF3123"/>
    <property type="match status" value="3"/>
</dbReference>
<protein>
    <submittedName>
        <fullName evidence="2">Uncharacterized protein</fullName>
    </submittedName>
</protein>
<reference evidence="2" key="1">
    <citation type="submission" date="2015-04" db="UniProtKB">
        <authorList>
            <consortium name="EnsemblPlants"/>
        </authorList>
    </citation>
    <scope>IDENTIFICATION</scope>
    <source>
        <strain evidence="2">SL10</strain>
    </source>
</reference>
<organism evidence="2">
    <name type="scientific">Oryza nivara</name>
    <name type="common">Indian wild rice</name>
    <name type="synonym">Oryza sativa f. spontanea</name>
    <dbReference type="NCBI Taxonomy" id="4536"/>
    <lineage>
        <taxon>Eukaryota</taxon>
        <taxon>Viridiplantae</taxon>
        <taxon>Streptophyta</taxon>
        <taxon>Embryophyta</taxon>
        <taxon>Tracheophyta</taxon>
        <taxon>Spermatophyta</taxon>
        <taxon>Magnoliopsida</taxon>
        <taxon>Liliopsida</taxon>
        <taxon>Poales</taxon>
        <taxon>Poaceae</taxon>
        <taxon>BOP clade</taxon>
        <taxon>Oryzoideae</taxon>
        <taxon>Oryzeae</taxon>
        <taxon>Oryzinae</taxon>
        <taxon>Oryza</taxon>
    </lineage>
</organism>
<feature type="compositionally biased region" description="Basic and acidic residues" evidence="1">
    <location>
        <begin position="18"/>
        <end position="28"/>
    </location>
</feature>
<feature type="compositionally biased region" description="Low complexity" evidence="1">
    <location>
        <begin position="1"/>
        <end position="14"/>
    </location>
</feature>
<evidence type="ECO:0000256" key="1">
    <source>
        <dbReference type="SAM" id="MobiDB-lite"/>
    </source>
</evidence>
<keyword evidence="3" id="KW-1185">Reference proteome</keyword>
<feature type="region of interest" description="Disordered" evidence="1">
    <location>
        <begin position="1"/>
        <end position="54"/>
    </location>
</feature>
<evidence type="ECO:0000313" key="3">
    <source>
        <dbReference type="Proteomes" id="UP000006591"/>
    </source>
</evidence>
<name>A0A0E0I1C8_ORYNI</name>
<feature type="compositionally biased region" description="Low complexity" evidence="1">
    <location>
        <begin position="425"/>
        <end position="451"/>
    </location>
</feature>
<feature type="region of interest" description="Disordered" evidence="1">
    <location>
        <begin position="339"/>
        <end position="358"/>
    </location>
</feature>
<accession>A0A0E0I1C8</accession>
<proteinExistence type="predicted"/>
<dbReference type="Proteomes" id="UP000006591">
    <property type="component" value="Chromosome 7"/>
</dbReference>